<dbReference type="PANTHER" id="PTHR41247:SF1">
    <property type="entry name" value="HTH-TYPE TRANSCRIPTIONAL REPRESSOR YCNK"/>
    <property type="match status" value="1"/>
</dbReference>
<name>A0A1W1BLL8_9ZZZZ</name>
<dbReference type="EMBL" id="FPHK01000011">
    <property type="protein sequence ID" value="SFV54403.1"/>
    <property type="molecule type" value="Genomic_DNA"/>
</dbReference>
<sequence>MRKKFILPIVGFVILGLGTLLNAAMFQSVPAAKAQLLQQGKEKQFCNVCGMNLVMFYKTNYVARVNGKTKQYCSIHCLVEDRDKNHANEQNIKVVAADTLKFIDADKAYFVVGSSKKGTMSMVSKYAFSSLDAASRFAAKFGGVVTDFNGAIEAAKEDFAKDSHMIGKKQHKMSQMGAMIYAKKCQKTDEKFDSVAAAKAFVISHKICKDLNPKALQAVGLYLKNR</sequence>
<dbReference type="Pfam" id="PF05573">
    <property type="entry name" value="NosL"/>
    <property type="match status" value="1"/>
</dbReference>
<organism evidence="1">
    <name type="scientific">hydrothermal vent metagenome</name>
    <dbReference type="NCBI Taxonomy" id="652676"/>
    <lineage>
        <taxon>unclassified sequences</taxon>
        <taxon>metagenomes</taxon>
        <taxon>ecological metagenomes</taxon>
    </lineage>
</organism>
<protein>
    <recommendedName>
        <fullName evidence="2">Nitrous oxide reductase maturation protein, outer-membrane lipoprotein NosL</fullName>
    </recommendedName>
</protein>
<dbReference type="AlphaFoldDB" id="A0A1W1BLL8"/>
<gene>
    <name evidence="1" type="ORF">MNB_SM-6-734</name>
</gene>
<evidence type="ECO:0008006" key="2">
    <source>
        <dbReference type="Google" id="ProtNLM"/>
    </source>
</evidence>
<dbReference type="PANTHER" id="PTHR41247">
    <property type="entry name" value="HTH-TYPE TRANSCRIPTIONAL REPRESSOR YCNK"/>
    <property type="match status" value="1"/>
</dbReference>
<accession>A0A1W1BLL8</accession>
<reference evidence="1" key="1">
    <citation type="submission" date="2016-10" db="EMBL/GenBank/DDBJ databases">
        <authorList>
            <person name="de Groot N.N."/>
        </authorList>
    </citation>
    <scope>NUCLEOTIDE SEQUENCE</scope>
</reference>
<dbReference type="Gene3D" id="3.30.70.2050">
    <property type="match status" value="1"/>
</dbReference>
<proteinExistence type="predicted"/>
<dbReference type="InterPro" id="IPR008719">
    <property type="entry name" value="N2O_reductase_NosL"/>
</dbReference>
<evidence type="ECO:0000313" key="1">
    <source>
        <dbReference type="EMBL" id="SFV54403.1"/>
    </source>
</evidence>
<dbReference type="SUPFAM" id="SSF160387">
    <property type="entry name" value="NosL/MerB-like"/>
    <property type="match status" value="1"/>
</dbReference>